<proteinExistence type="predicted"/>
<dbReference type="EMBL" id="JASBWS010000036">
    <property type="protein sequence ID" value="KAJ9107749.1"/>
    <property type="molecule type" value="Genomic_DNA"/>
</dbReference>
<dbReference type="Proteomes" id="UP001230649">
    <property type="component" value="Unassembled WGS sequence"/>
</dbReference>
<name>A0ACC2W968_9TREE</name>
<evidence type="ECO:0000313" key="2">
    <source>
        <dbReference type="Proteomes" id="UP001230649"/>
    </source>
</evidence>
<reference evidence="1" key="1">
    <citation type="submission" date="2023-04" db="EMBL/GenBank/DDBJ databases">
        <title>Draft Genome sequencing of Naganishia species isolated from polar environments using Oxford Nanopore Technology.</title>
        <authorList>
            <person name="Leo P."/>
            <person name="Venkateswaran K."/>
        </authorList>
    </citation>
    <scope>NUCLEOTIDE SEQUENCE</scope>
    <source>
        <strain evidence="1">MNA-CCFEE 5262</strain>
    </source>
</reference>
<protein>
    <submittedName>
        <fullName evidence="1">Uncharacterized protein</fullName>
    </submittedName>
</protein>
<keyword evidence="2" id="KW-1185">Reference proteome</keyword>
<sequence>MTDLHFQDFDTSTIINDLDKDNTHLNDLTICHPQDSVNMDATDPTSDHDISRDMLPSREDMQCIGSWLRAVKVSAAQNPQGFEPELLKETKAHVRERGIPMDWFTKPWSEKNASEEASSFIAIGFLVVLGLLTARTTLFAIAGIKSYISQRRFASEGANYVDIEPRSRLPFGLRRGPLGGRLGPPVSLELEVTVPPAAPSEPGNSDEIAEGDAADTSRDSVSPADLIPCAGRYRMTEELDETLAQSGRLASPNVGAA</sequence>
<comment type="caution">
    <text evidence="1">The sequence shown here is derived from an EMBL/GenBank/DDBJ whole genome shotgun (WGS) entry which is preliminary data.</text>
</comment>
<organism evidence="1 2">
    <name type="scientific">Naganishia adeliensis</name>
    <dbReference type="NCBI Taxonomy" id="92952"/>
    <lineage>
        <taxon>Eukaryota</taxon>
        <taxon>Fungi</taxon>
        <taxon>Dikarya</taxon>
        <taxon>Basidiomycota</taxon>
        <taxon>Agaricomycotina</taxon>
        <taxon>Tremellomycetes</taxon>
        <taxon>Filobasidiales</taxon>
        <taxon>Filobasidiaceae</taxon>
        <taxon>Naganishia</taxon>
    </lineage>
</organism>
<gene>
    <name evidence="1" type="ORF">QFC20_003694</name>
</gene>
<evidence type="ECO:0000313" key="1">
    <source>
        <dbReference type="EMBL" id="KAJ9107749.1"/>
    </source>
</evidence>
<accession>A0ACC2W968</accession>